<dbReference type="Proteomes" id="UP000187429">
    <property type="component" value="Unassembled WGS sequence"/>
</dbReference>
<keyword evidence="9" id="KW-1133">Transmembrane helix</keyword>
<dbReference type="Gene3D" id="3.30.450.70">
    <property type="match status" value="1"/>
</dbReference>
<dbReference type="EMBL" id="LSSM01000898">
    <property type="protein sequence ID" value="OMJ27646.1"/>
    <property type="molecule type" value="Genomic_DNA"/>
</dbReference>
<feature type="region of interest" description="Disordered" evidence="8">
    <location>
        <begin position="31"/>
        <end position="90"/>
    </location>
</feature>
<keyword evidence="6" id="KW-0333">Golgi apparatus</keyword>
<dbReference type="AlphaFoldDB" id="A0A1R1YLP9"/>
<dbReference type="GO" id="GO:0005794">
    <property type="term" value="C:Golgi apparatus"/>
    <property type="evidence" value="ECO:0007669"/>
    <property type="project" value="UniProtKB-SubCell"/>
</dbReference>
<gene>
    <name evidence="10" type="ORF">AYI69_g2913</name>
</gene>
<evidence type="ECO:0000313" key="10">
    <source>
        <dbReference type="EMBL" id="OMJ27646.1"/>
    </source>
</evidence>
<dbReference type="SUPFAM" id="SSF64356">
    <property type="entry name" value="SNARE-like"/>
    <property type="match status" value="1"/>
</dbReference>
<proteinExistence type="inferred from homology"/>
<keyword evidence="11" id="KW-1185">Reference proteome</keyword>
<evidence type="ECO:0000256" key="1">
    <source>
        <dbReference type="ARBA" id="ARBA00004222"/>
    </source>
</evidence>
<evidence type="ECO:0000313" key="11">
    <source>
        <dbReference type="Proteomes" id="UP000187429"/>
    </source>
</evidence>
<organism evidence="10 11">
    <name type="scientific">Smittium culicis</name>
    <dbReference type="NCBI Taxonomy" id="133412"/>
    <lineage>
        <taxon>Eukaryota</taxon>
        <taxon>Fungi</taxon>
        <taxon>Fungi incertae sedis</taxon>
        <taxon>Zoopagomycota</taxon>
        <taxon>Kickxellomycotina</taxon>
        <taxon>Harpellomycetes</taxon>
        <taxon>Harpellales</taxon>
        <taxon>Legeriomycetaceae</taxon>
        <taxon>Smittium</taxon>
    </lineage>
</organism>
<dbReference type="SMART" id="SM01399">
    <property type="entry name" value="Sybindin"/>
    <property type="match status" value="1"/>
</dbReference>
<dbReference type="PANTHER" id="PTHR23249:SF16">
    <property type="entry name" value="TRAFFICKING PROTEIN PARTICLE COMPLEX SUBUNIT 1"/>
    <property type="match status" value="1"/>
</dbReference>
<dbReference type="InterPro" id="IPR011012">
    <property type="entry name" value="Longin-like_dom_sf"/>
</dbReference>
<dbReference type="PANTHER" id="PTHR23249">
    <property type="entry name" value="TRAFFICKING PROTEIN PARTICLE COMPLEX SUBUNIT"/>
    <property type="match status" value="1"/>
</dbReference>
<evidence type="ECO:0000256" key="8">
    <source>
        <dbReference type="SAM" id="MobiDB-lite"/>
    </source>
</evidence>
<sequence length="317" mass="35966">MIYNLYIYNKSCECIFYAEWNRSPPSLEKRSLDSKKLEHAPTSQTSPFISDSPSSFLLNTTSTFKNPFSPNPRDLKPSPKPNKTPIDNLIRASNTYNNSPNFPDSLPSLPKESPPDNSPFILDVWKLNLLNSPHPIIEDSKLVYGSVFSIRNFINKLNAPNSYLPFSSYSLLPLASIAYPLLLSSLPLIIILHYPLLLSSLPFIIIFITLLFAITFFSFFIPRPFGGNTGNFYSYKTHNYKCHYFESPSGIKLVLNTDTNIDSMQQTLQHIYSHIYVEYIVKSPLSSISIKRPQTFESSDAFKAALNTYIQSLPSFS</sequence>
<accession>A0A1R1YLP9</accession>
<evidence type="ECO:0000256" key="2">
    <source>
        <dbReference type="ARBA" id="ARBA00004240"/>
    </source>
</evidence>
<dbReference type="GO" id="GO:0006888">
    <property type="term" value="P:endoplasmic reticulum to Golgi vesicle-mediated transport"/>
    <property type="evidence" value="ECO:0007669"/>
    <property type="project" value="TreeGrafter"/>
</dbReference>
<evidence type="ECO:0000256" key="9">
    <source>
        <dbReference type="SAM" id="Phobius"/>
    </source>
</evidence>
<keyword evidence="9" id="KW-0812">Transmembrane</keyword>
<dbReference type="OrthoDB" id="3364529at2759"/>
<keyword evidence="9" id="KW-0472">Membrane</keyword>
<comment type="subcellular location">
    <subcellularLocation>
        <location evidence="2">Endoplasmic reticulum</location>
    </subcellularLocation>
    <subcellularLocation>
        <location evidence="1">Golgi apparatus</location>
        <location evidence="1">cis-Golgi network</location>
    </subcellularLocation>
</comment>
<reference evidence="11" key="1">
    <citation type="submission" date="2017-01" db="EMBL/GenBank/DDBJ databases">
        <authorList>
            <person name="Wang Y."/>
            <person name="White M."/>
            <person name="Kvist S."/>
            <person name="Moncalvo J.-M."/>
        </authorList>
    </citation>
    <scope>NUCLEOTIDE SEQUENCE [LARGE SCALE GENOMIC DNA]</scope>
    <source>
        <strain evidence="11">ID-206-W2</strain>
    </source>
</reference>
<protein>
    <submittedName>
        <fullName evidence="10">Trafficking protein particle complex subunit 1</fullName>
    </submittedName>
</protein>
<evidence type="ECO:0000256" key="6">
    <source>
        <dbReference type="ARBA" id="ARBA00023034"/>
    </source>
</evidence>
<comment type="similarity">
    <text evidence="7">Belongs to the TRAPP small subunits family. BET5 subfamily.</text>
</comment>
<evidence type="ECO:0000256" key="7">
    <source>
        <dbReference type="ARBA" id="ARBA00038167"/>
    </source>
</evidence>
<dbReference type="InterPro" id="IPR007233">
    <property type="entry name" value="TRAPPC"/>
</dbReference>
<keyword evidence="4" id="KW-0256">Endoplasmic reticulum</keyword>
<keyword evidence="5" id="KW-0931">ER-Golgi transport</keyword>
<name>A0A1R1YLP9_9FUNG</name>
<dbReference type="GO" id="GO:0030008">
    <property type="term" value="C:TRAPP complex"/>
    <property type="evidence" value="ECO:0007669"/>
    <property type="project" value="InterPro"/>
</dbReference>
<evidence type="ECO:0000256" key="3">
    <source>
        <dbReference type="ARBA" id="ARBA00022448"/>
    </source>
</evidence>
<dbReference type="GO" id="GO:0005783">
    <property type="term" value="C:endoplasmic reticulum"/>
    <property type="evidence" value="ECO:0007669"/>
    <property type="project" value="UniProtKB-SubCell"/>
</dbReference>
<comment type="caution">
    <text evidence="10">The sequence shown here is derived from an EMBL/GenBank/DDBJ whole genome shotgun (WGS) entry which is preliminary data.</text>
</comment>
<feature type="transmembrane region" description="Helical" evidence="9">
    <location>
        <begin position="171"/>
        <end position="194"/>
    </location>
</feature>
<feature type="transmembrane region" description="Helical" evidence="9">
    <location>
        <begin position="200"/>
        <end position="221"/>
    </location>
</feature>
<feature type="compositionally biased region" description="Polar residues" evidence="8">
    <location>
        <begin position="41"/>
        <end position="68"/>
    </location>
</feature>
<dbReference type="Pfam" id="PF04099">
    <property type="entry name" value="Sybindin"/>
    <property type="match status" value="1"/>
</dbReference>
<evidence type="ECO:0000256" key="5">
    <source>
        <dbReference type="ARBA" id="ARBA00022892"/>
    </source>
</evidence>
<evidence type="ECO:0000256" key="4">
    <source>
        <dbReference type="ARBA" id="ARBA00022824"/>
    </source>
</evidence>
<keyword evidence="3" id="KW-0813">Transport</keyword>